<dbReference type="Gene3D" id="2.30.110.10">
    <property type="entry name" value="Electron Transport, Fmn-binding Protein, Chain A"/>
    <property type="match status" value="1"/>
</dbReference>
<dbReference type="Proteomes" id="UP001597419">
    <property type="component" value="Unassembled WGS sequence"/>
</dbReference>
<gene>
    <name evidence="1" type="ORF">ACFSYJ_35470</name>
</gene>
<dbReference type="InterPro" id="IPR012349">
    <property type="entry name" value="Split_barrel_FMN-bd"/>
</dbReference>
<name>A0ABW5GSS2_9PSEU</name>
<proteinExistence type="predicted"/>
<dbReference type="Pfam" id="PF12900">
    <property type="entry name" value="Pyridox_ox_2"/>
    <property type="match status" value="1"/>
</dbReference>
<dbReference type="RefSeq" id="WP_345386085.1">
    <property type="nucleotide sequence ID" value="NZ_BAABHG010000001.1"/>
</dbReference>
<organism evidence="1 2">
    <name type="scientific">Amycolatopsis samaneae</name>
    <dbReference type="NCBI Taxonomy" id="664691"/>
    <lineage>
        <taxon>Bacteria</taxon>
        <taxon>Bacillati</taxon>
        <taxon>Actinomycetota</taxon>
        <taxon>Actinomycetes</taxon>
        <taxon>Pseudonocardiales</taxon>
        <taxon>Pseudonocardiaceae</taxon>
        <taxon>Amycolatopsis</taxon>
    </lineage>
</organism>
<keyword evidence="2" id="KW-1185">Reference proteome</keyword>
<reference evidence="2" key="1">
    <citation type="journal article" date="2019" name="Int. J. Syst. Evol. Microbiol.">
        <title>The Global Catalogue of Microorganisms (GCM) 10K type strain sequencing project: providing services to taxonomists for standard genome sequencing and annotation.</title>
        <authorList>
            <consortium name="The Broad Institute Genomics Platform"/>
            <consortium name="The Broad Institute Genome Sequencing Center for Infectious Disease"/>
            <person name="Wu L."/>
            <person name="Ma J."/>
        </authorList>
    </citation>
    <scope>NUCLEOTIDE SEQUENCE [LARGE SCALE GENOMIC DNA]</scope>
    <source>
        <strain evidence="2">CGMCC 4.7643</strain>
    </source>
</reference>
<dbReference type="InterPro" id="IPR024747">
    <property type="entry name" value="Pyridox_Oxase-rel"/>
</dbReference>
<comment type="caution">
    <text evidence="1">The sequence shown here is derived from an EMBL/GenBank/DDBJ whole genome shotgun (WGS) entry which is preliminary data.</text>
</comment>
<dbReference type="SUPFAM" id="SSF50475">
    <property type="entry name" value="FMN-binding split barrel"/>
    <property type="match status" value="1"/>
</dbReference>
<protein>
    <submittedName>
        <fullName evidence="1">Pyridoxamine 5'-phosphate oxidase family protein</fullName>
    </submittedName>
</protein>
<sequence>MTDASGFEVLGREQCVALLATAPIGRVVFTHRALPAVQPVRFAVRDGAAVFVVPSGGAVFAASLDTVVAISVDEVGASGGWFVTALGRAHEVRDPAVTAELAALPLTAWAPAPDDRYVRIPFEAVSGRRISATRPVTNHCR</sequence>
<evidence type="ECO:0000313" key="2">
    <source>
        <dbReference type="Proteomes" id="UP001597419"/>
    </source>
</evidence>
<evidence type="ECO:0000313" key="1">
    <source>
        <dbReference type="EMBL" id="MFD2463963.1"/>
    </source>
</evidence>
<accession>A0ABW5GSS2</accession>
<dbReference type="EMBL" id="JBHUKU010000022">
    <property type="protein sequence ID" value="MFD2463963.1"/>
    <property type="molecule type" value="Genomic_DNA"/>
</dbReference>